<dbReference type="Proteomes" id="UP000272490">
    <property type="component" value="Unassembled WGS sequence"/>
</dbReference>
<evidence type="ECO:0000313" key="2">
    <source>
        <dbReference type="EMBL" id="RRJ26626.1"/>
    </source>
</evidence>
<feature type="chain" id="PRO_5018247009" evidence="1">
    <location>
        <begin position="29"/>
        <end position="237"/>
    </location>
</feature>
<keyword evidence="3" id="KW-1185">Reference proteome</keyword>
<dbReference type="EMBL" id="RRCO01000001">
    <property type="protein sequence ID" value="RRJ26626.1"/>
    <property type="molecule type" value="Genomic_DNA"/>
</dbReference>
<sequence>MFNNILKGVAICSVISLSLLFCMSSTQASITNTNNNDFIVNGEVLTEDEYWEKIEALGVEVTDSMKRDKFIPEDEACANMNPEEFYNYISALVEEPDEIYVLGFTEVSEEEFYRSLNEEDDDYPILEKNMFNLGVTSSKSKIVARRNVGNGKINLIINYDVEIENKRRYISSASADLEEENIPDNYEWSATKLSCSISDNQKRAKAVGTGDLYRIVPKMGKDIRIKSRVVLRGSVSP</sequence>
<comment type="caution">
    <text evidence="2">The sequence shown here is derived from an EMBL/GenBank/DDBJ whole genome shotgun (WGS) entry which is preliminary data.</text>
</comment>
<reference evidence="2 3" key="1">
    <citation type="submission" date="2018-11" db="EMBL/GenBank/DDBJ databases">
        <title>Genome sequencing of Lachnoanaerobaculum sp. KCOM 2030 (= ChDC B114).</title>
        <authorList>
            <person name="Kook J.-K."/>
            <person name="Park S.-N."/>
            <person name="Lim Y.K."/>
        </authorList>
    </citation>
    <scope>NUCLEOTIDE SEQUENCE [LARGE SCALE GENOMIC DNA]</scope>
    <source>
        <strain evidence="2 3">KCOM 2030</strain>
    </source>
</reference>
<dbReference type="RefSeq" id="WP_128673003.1">
    <property type="nucleotide sequence ID" value="NZ_RRCO01000001.1"/>
</dbReference>
<keyword evidence="1" id="KW-0732">Signal</keyword>
<dbReference type="AlphaFoldDB" id="A0A3P3QZG6"/>
<accession>A0A3P3QZG6</accession>
<evidence type="ECO:0000256" key="1">
    <source>
        <dbReference type="SAM" id="SignalP"/>
    </source>
</evidence>
<gene>
    <name evidence="2" type="ORF">EHV10_00945</name>
</gene>
<name>A0A3P3QZG6_9FIRM</name>
<feature type="signal peptide" evidence="1">
    <location>
        <begin position="1"/>
        <end position="28"/>
    </location>
</feature>
<protein>
    <submittedName>
        <fullName evidence="2">Uncharacterized protein</fullName>
    </submittedName>
</protein>
<organism evidence="2 3">
    <name type="scientific">Lachnoanaerobaculum gingivalis</name>
    <dbReference type="NCBI Taxonomy" id="2490855"/>
    <lineage>
        <taxon>Bacteria</taxon>
        <taxon>Bacillati</taxon>
        <taxon>Bacillota</taxon>
        <taxon>Clostridia</taxon>
        <taxon>Lachnospirales</taxon>
        <taxon>Lachnospiraceae</taxon>
        <taxon>Lachnoanaerobaculum</taxon>
    </lineage>
</organism>
<proteinExistence type="predicted"/>
<dbReference type="OrthoDB" id="9963358at2"/>
<evidence type="ECO:0000313" key="3">
    <source>
        <dbReference type="Proteomes" id="UP000272490"/>
    </source>
</evidence>